<name>W4FDB7_APHAT</name>
<dbReference type="GeneID" id="20820308"/>
<evidence type="ECO:0000259" key="6">
    <source>
        <dbReference type="PROSITE" id="PS51084"/>
    </source>
</evidence>
<dbReference type="InterPro" id="IPR036265">
    <property type="entry name" value="HIT-like_sf"/>
</dbReference>
<protein>
    <recommendedName>
        <fullName evidence="6">HIT domain-containing protein</fullName>
    </recommendedName>
</protein>
<dbReference type="PANTHER" id="PTHR12486">
    <property type="entry name" value="APRATAXIN-RELATED"/>
    <property type="match status" value="1"/>
</dbReference>
<evidence type="ECO:0000256" key="1">
    <source>
        <dbReference type="ARBA" id="ARBA00022741"/>
    </source>
</evidence>
<organism evidence="7">
    <name type="scientific">Aphanomyces astaci</name>
    <name type="common">Crayfish plague agent</name>
    <dbReference type="NCBI Taxonomy" id="112090"/>
    <lineage>
        <taxon>Eukaryota</taxon>
        <taxon>Sar</taxon>
        <taxon>Stramenopiles</taxon>
        <taxon>Oomycota</taxon>
        <taxon>Saprolegniomycetes</taxon>
        <taxon>Saprolegniales</taxon>
        <taxon>Verrucalvaceae</taxon>
        <taxon>Aphanomyces</taxon>
    </lineage>
</organism>
<keyword evidence="2" id="KW-0378">Hydrolase</keyword>
<evidence type="ECO:0000256" key="3">
    <source>
        <dbReference type="PIRSR" id="PIRSR601310-1"/>
    </source>
</evidence>
<dbReference type="PROSITE" id="PS51084">
    <property type="entry name" value="HIT_2"/>
    <property type="match status" value="1"/>
</dbReference>
<dbReference type="PANTHER" id="PTHR12486:SF5">
    <property type="entry name" value="ADENOSINE 5'-MONOPHOSPHORAMIDASE HINT3"/>
    <property type="match status" value="1"/>
</dbReference>
<dbReference type="AlphaFoldDB" id="W4FDB7"/>
<feature type="short sequence motif" description="Histidine triad motif" evidence="4 5">
    <location>
        <begin position="100"/>
        <end position="104"/>
    </location>
</feature>
<accession>W4FDB7</accession>
<gene>
    <name evidence="7" type="ORF">H257_18312</name>
</gene>
<dbReference type="RefSeq" id="XP_009845650.1">
    <property type="nucleotide sequence ID" value="XM_009847348.1"/>
</dbReference>
<dbReference type="PRINTS" id="PR00332">
    <property type="entry name" value="HISTRIAD"/>
</dbReference>
<dbReference type="OrthoDB" id="1915375at2759"/>
<dbReference type="STRING" id="112090.W4FDB7"/>
<evidence type="ECO:0000313" key="7">
    <source>
        <dbReference type="EMBL" id="ETV64884.1"/>
    </source>
</evidence>
<dbReference type="EMBL" id="KI913266">
    <property type="protein sequence ID" value="ETV64884.1"/>
    <property type="molecule type" value="Genomic_DNA"/>
</dbReference>
<dbReference type="InterPro" id="IPR011146">
    <property type="entry name" value="HIT-like"/>
</dbReference>
<sequence>MDGCIFCDPMTADGILFEDDVVMAFRNVHPRAAIHVLVVPKQHINNTSELGETHMSLVQYMVKVGKMVLAQQCQVLFTDQVLRHSHVFGFHQFPFNSVNHLHLHCIVPPYTRWWHRLWYTDSCVVGHFISADSLLEHLRLR</sequence>
<evidence type="ECO:0000256" key="4">
    <source>
        <dbReference type="PIRSR" id="PIRSR601310-3"/>
    </source>
</evidence>
<dbReference type="GO" id="GO:0000166">
    <property type="term" value="F:nucleotide binding"/>
    <property type="evidence" value="ECO:0007669"/>
    <property type="project" value="UniProtKB-KW"/>
</dbReference>
<dbReference type="GO" id="GO:0016787">
    <property type="term" value="F:hydrolase activity"/>
    <property type="evidence" value="ECO:0007669"/>
    <property type="project" value="UniProtKB-KW"/>
</dbReference>
<proteinExistence type="predicted"/>
<reference evidence="7" key="1">
    <citation type="submission" date="2013-12" db="EMBL/GenBank/DDBJ databases">
        <title>The Genome Sequence of Aphanomyces astaci APO3.</title>
        <authorList>
            <consortium name="The Broad Institute Genomics Platform"/>
            <person name="Russ C."/>
            <person name="Tyler B."/>
            <person name="van West P."/>
            <person name="Dieguez-Uribeondo J."/>
            <person name="Young S.K."/>
            <person name="Zeng Q."/>
            <person name="Gargeya S."/>
            <person name="Fitzgerald M."/>
            <person name="Abouelleil A."/>
            <person name="Alvarado L."/>
            <person name="Chapman S.B."/>
            <person name="Gainer-Dewar J."/>
            <person name="Goldberg J."/>
            <person name="Griggs A."/>
            <person name="Gujja S."/>
            <person name="Hansen M."/>
            <person name="Howarth C."/>
            <person name="Imamovic A."/>
            <person name="Ireland A."/>
            <person name="Larimer J."/>
            <person name="McCowan C."/>
            <person name="Murphy C."/>
            <person name="Pearson M."/>
            <person name="Poon T.W."/>
            <person name="Priest M."/>
            <person name="Roberts A."/>
            <person name="Saif S."/>
            <person name="Shea T."/>
            <person name="Sykes S."/>
            <person name="Wortman J."/>
            <person name="Nusbaum C."/>
            <person name="Birren B."/>
        </authorList>
    </citation>
    <scope>NUCLEOTIDE SEQUENCE [LARGE SCALE GENOMIC DNA]</scope>
    <source>
        <strain evidence="7">APO3</strain>
    </source>
</reference>
<evidence type="ECO:0000256" key="2">
    <source>
        <dbReference type="ARBA" id="ARBA00022801"/>
    </source>
</evidence>
<feature type="domain" description="HIT" evidence="6">
    <location>
        <begin position="2"/>
        <end position="124"/>
    </location>
</feature>
<dbReference type="Gene3D" id="3.30.428.10">
    <property type="entry name" value="HIT-like"/>
    <property type="match status" value="1"/>
</dbReference>
<keyword evidence="1" id="KW-0547">Nucleotide-binding</keyword>
<dbReference type="SUPFAM" id="SSF54197">
    <property type="entry name" value="HIT-like"/>
    <property type="match status" value="1"/>
</dbReference>
<evidence type="ECO:0000256" key="5">
    <source>
        <dbReference type="PROSITE-ProRule" id="PRU00464"/>
    </source>
</evidence>
<dbReference type="VEuPathDB" id="FungiDB:H257_18312"/>
<feature type="active site" description="Tele-AMP-histidine intermediate" evidence="3">
    <location>
        <position position="102"/>
    </location>
</feature>
<dbReference type="InterPro" id="IPR001310">
    <property type="entry name" value="Histidine_triad_HIT"/>
</dbReference>
<dbReference type="Pfam" id="PF11969">
    <property type="entry name" value="DcpS_C"/>
    <property type="match status" value="1"/>
</dbReference>